<feature type="region of interest" description="Disordered" evidence="1">
    <location>
        <begin position="174"/>
        <end position="195"/>
    </location>
</feature>
<dbReference type="OrthoDB" id="1399177at2"/>
<evidence type="ECO:0000256" key="1">
    <source>
        <dbReference type="SAM" id="MobiDB-lite"/>
    </source>
</evidence>
<dbReference type="Proteomes" id="UP000255317">
    <property type="component" value="Unassembled WGS sequence"/>
</dbReference>
<keyword evidence="4" id="KW-1185">Reference proteome</keyword>
<dbReference type="RefSeq" id="WP_147278532.1">
    <property type="nucleotide sequence ID" value="NZ_QRAO01000003.1"/>
</dbReference>
<feature type="signal peptide" evidence="2">
    <location>
        <begin position="1"/>
        <end position="23"/>
    </location>
</feature>
<organism evidence="3 4">
    <name type="scientific">Marinirhabdus gelatinilytica</name>
    <dbReference type="NCBI Taxonomy" id="1703343"/>
    <lineage>
        <taxon>Bacteria</taxon>
        <taxon>Pseudomonadati</taxon>
        <taxon>Bacteroidota</taxon>
        <taxon>Flavobacteriia</taxon>
        <taxon>Flavobacteriales</taxon>
        <taxon>Flavobacteriaceae</taxon>
    </lineage>
</organism>
<evidence type="ECO:0000313" key="3">
    <source>
        <dbReference type="EMBL" id="RDK85338.1"/>
    </source>
</evidence>
<reference evidence="3 4" key="1">
    <citation type="submission" date="2018-07" db="EMBL/GenBank/DDBJ databases">
        <title>Genomic Encyclopedia of Type Strains, Phase IV (KMG-IV): sequencing the most valuable type-strain genomes for metagenomic binning, comparative biology and taxonomic classification.</title>
        <authorList>
            <person name="Goeker M."/>
        </authorList>
    </citation>
    <scope>NUCLEOTIDE SEQUENCE [LARGE SCALE GENOMIC DNA]</scope>
    <source>
        <strain evidence="3 4">DSM 101478</strain>
    </source>
</reference>
<dbReference type="InterPro" id="IPR046219">
    <property type="entry name" value="DUF6252"/>
</dbReference>
<evidence type="ECO:0000256" key="2">
    <source>
        <dbReference type="SAM" id="SignalP"/>
    </source>
</evidence>
<dbReference type="Pfam" id="PF19765">
    <property type="entry name" value="DUF6252"/>
    <property type="match status" value="2"/>
</dbReference>
<protein>
    <submittedName>
        <fullName evidence="3">Uncharacterized protein</fullName>
    </submittedName>
</protein>
<keyword evidence="2" id="KW-0732">Signal</keyword>
<sequence length="463" mass="48703">MKKFRHIHLILFTILAVVFSSCENEPLEGEFIVDEPGGAASGNFVATVDGESFVATQLVAEINQGTLIMSASDGVFAMGLIVVNKSECVFDLTGANASASISEISSGTSYTVDPTGQFGSSGTLEITSYNTETMTVSGTFTFVAVEITPNGPGSETIEVTDGSFTDITFEVVSGDPEPSECDPNGGGGDPDPTDPNNIFLAKADGVDFIPEEVMVSQYMVGMQPMIQVMALDAGGASLRLDIPETLQTGTFDMFNGISDGSQLIGYYNPNTGGETLSSNPGTITISEFGSQSGKLVATFQFTATDPLGDDPTVVEITEGNLDISFVPTPGNVTFSFENEIDGVLFQPETTIATLTEFNGVDYVTITATLNNQEVKLEFPYSIGEGTYGMSPILVAGAEVVGSYTPDVGTSITYTSDPGTLTISTFDTATNIIEGTFSFTAKDFSTADPTVYEITNGSFLVEIQ</sequence>
<dbReference type="AlphaFoldDB" id="A0A370QAD8"/>
<proteinExistence type="predicted"/>
<name>A0A370QAD8_9FLAO</name>
<gene>
    <name evidence="3" type="ORF">C8D94_103162</name>
</gene>
<accession>A0A370QAD8</accession>
<dbReference type="EMBL" id="QRAO01000003">
    <property type="protein sequence ID" value="RDK85338.1"/>
    <property type="molecule type" value="Genomic_DNA"/>
</dbReference>
<evidence type="ECO:0000313" key="4">
    <source>
        <dbReference type="Proteomes" id="UP000255317"/>
    </source>
</evidence>
<feature type="chain" id="PRO_5016778916" evidence="2">
    <location>
        <begin position="24"/>
        <end position="463"/>
    </location>
</feature>
<dbReference type="PROSITE" id="PS51257">
    <property type="entry name" value="PROKAR_LIPOPROTEIN"/>
    <property type="match status" value="1"/>
</dbReference>
<comment type="caution">
    <text evidence="3">The sequence shown here is derived from an EMBL/GenBank/DDBJ whole genome shotgun (WGS) entry which is preliminary data.</text>
</comment>